<keyword evidence="4 12" id="KW-0548">Nucleotidyltransferase</keyword>
<evidence type="ECO:0000256" key="11">
    <source>
        <dbReference type="ARBA" id="ARBA00023163"/>
    </source>
</evidence>
<dbReference type="InterPro" id="IPR030846">
    <property type="entry name" value="DnaG_bac"/>
</dbReference>
<organism evidence="17 18">
    <name type="scientific">Candidatus Nitrosymbiomonas proteolyticus</name>
    <dbReference type="NCBI Taxonomy" id="2608984"/>
    <lineage>
        <taxon>Bacteria</taxon>
        <taxon>Bacillati</taxon>
        <taxon>Armatimonadota</taxon>
        <taxon>Armatimonadota incertae sedis</taxon>
        <taxon>Candidatus Nitrosymbiomonas</taxon>
    </lineage>
</organism>
<evidence type="ECO:0000256" key="10">
    <source>
        <dbReference type="ARBA" id="ARBA00023125"/>
    </source>
</evidence>
<evidence type="ECO:0000256" key="3">
    <source>
        <dbReference type="ARBA" id="ARBA00022679"/>
    </source>
</evidence>
<dbReference type="NCBIfam" id="TIGR01391">
    <property type="entry name" value="dnaG"/>
    <property type="match status" value="1"/>
</dbReference>
<evidence type="ECO:0000256" key="12">
    <source>
        <dbReference type="HAMAP-Rule" id="MF_00974"/>
    </source>
</evidence>
<comment type="cofactor">
    <cofactor evidence="12 13 14">
        <name>Zn(2+)</name>
        <dbReference type="ChEBI" id="CHEBI:29105"/>
    </cofactor>
    <text evidence="12 13 14">Binds 1 zinc ion per monomer.</text>
</comment>
<evidence type="ECO:0000256" key="5">
    <source>
        <dbReference type="ARBA" id="ARBA00022705"/>
    </source>
</evidence>
<evidence type="ECO:0000256" key="1">
    <source>
        <dbReference type="ARBA" id="ARBA00022478"/>
    </source>
</evidence>
<evidence type="ECO:0000256" key="4">
    <source>
        <dbReference type="ARBA" id="ARBA00022695"/>
    </source>
</evidence>
<keyword evidence="7 12" id="KW-0863">Zinc-finger</keyword>
<dbReference type="InterPro" id="IPR036977">
    <property type="entry name" value="DNA_primase_Znf_CHC2"/>
</dbReference>
<evidence type="ECO:0000259" key="16">
    <source>
        <dbReference type="PROSITE" id="PS50880"/>
    </source>
</evidence>
<dbReference type="SUPFAM" id="SSF57783">
    <property type="entry name" value="Zinc beta-ribbon"/>
    <property type="match status" value="1"/>
</dbReference>
<gene>
    <name evidence="12" type="primary">dnaG</name>
    <name evidence="17" type="ORF">NPRO_24940</name>
</gene>
<evidence type="ECO:0000256" key="15">
    <source>
        <dbReference type="SAM" id="MobiDB-lite"/>
    </source>
</evidence>
<comment type="similarity">
    <text evidence="12 13">Belongs to the DnaG primase family.</text>
</comment>
<comment type="domain">
    <text evidence="12">Contains an N-terminal zinc-binding domain, a central core domain that contains the primase activity, and a C-terminal DnaB-binding domain.</text>
</comment>
<dbReference type="CDD" id="cd03364">
    <property type="entry name" value="TOPRIM_DnaG_primases"/>
    <property type="match status" value="1"/>
</dbReference>
<keyword evidence="9" id="KW-0460">Magnesium</keyword>
<dbReference type="Pfam" id="PF08275">
    <property type="entry name" value="DNAG_N"/>
    <property type="match status" value="1"/>
</dbReference>
<dbReference type="GO" id="GO:0000428">
    <property type="term" value="C:DNA-directed RNA polymerase complex"/>
    <property type="evidence" value="ECO:0007669"/>
    <property type="project" value="UniProtKB-KW"/>
</dbReference>
<dbReference type="HAMAP" id="MF_00974">
    <property type="entry name" value="DNA_primase_DnaG"/>
    <property type="match status" value="1"/>
</dbReference>
<dbReference type="InterPro" id="IPR006295">
    <property type="entry name" value="DNA_primase_DnaG"/>
</dbReference>
<evidence type="ECO:0000256" key="6">
    <source>
        <dbReference type="ARBA" id="ARBA00022723"/>
    </source>
</evidence>
<accession>A0A809RBU3</accession>
<keyword evidence="2 12" id="KW-0639">Primosome</keyword>
<dbReference type="PANTHER" id="PTHR30313:SF2">
    <property type="entry name" value="DNA PRIMASE"/>
    <property type="match status" value="1"/>
</dbReference>
<evidence type="ECO:0000256" key="7">
    <source>
        <dbReference type="ARBA" id="ARBA00022771"/>
    </source>
</evidence>
<dbReference type="GO" id="GO:0003899">
    <property type="term" value="F:DNA-directed RNA polymerase activity"/>
    <property type="evidence" value="ECO:0007669"/>
    <property type="project" value="UniProtKB-UniRule"/>
</dbReference>
<dbReference type="GO" id="GO:0006269">
    <property type="term" value="P:DNA replication, synthesis of primer"/>
    <property type="evidence" value="ECO:0007669"/>
    <property type="project" value="UniProtKB-UniRule"/>
</dbReference>
<dbReference type="SUPFAM" id="SSF56731">
    <property type="entry name" value="DNA primase core"/>
    <property type="match status" value="1"/>
</dbReference>
<dbReference type="Gene3D" id="3.40.1360.10">
    <property type="match status" value="1"/>
</dbReference>
<dbReference type="GO" id="GO:1990077">
    <property type="term" value="C:primosome complex"/>
    <property type="evidence" value="ECO:0007669"/>
    <property type="project" value="UniProtKB-KW"/>
</dbReference>
<dbReference type="InterPro" id="IPR050219">
    <property type="entry name" value="DnaG_primase"/>
</dbReference>
<comment type="catalytic activity">
    <reaction evidence="12">
        <text>ssDNA + n NTP = ssDNA/pppN(pN)n-1 hybrid + (n-1) diphosphate.</text>
        <dbReference type="EC" id="2.7.7.101"/>
    </reaction>
</comment>
<dbReference type="FunFam" id="3.90.580.10:FF:000001">
    <property type="entry name" value="DNA primase"/>
    <property type="match status" value="1"/>
</dbReference>
<dbReference type="SMART" id="SM00400">
    <property type="entry name" value="ZnF_CHCC"/>
    <property type="match status" value="1"/>
</dbReference>
<keyword evidence="11 12" id="KW-0804">Transcription</keyword>
<dbReference type="Proteomes" id="UP000662873">
    <property type="component" value="Chromosome"/>
</dbReference>
<dbReference type="InterPro" id="IPR034151">
    <property type="entry name" value="TOPRIM_DnaG_bac"/>
</dbReference>
<dbReference type="KEGG" id="npy:NPRO_24940"/>
<evidence type="ECO:0000256" key="14">
    <source>
        <dbReference type="PIRSR" id="PIRSR002811-1"/>
    </source>
</evidence>
<keyword evidence="10 12" id="KW-0238">DNA-binding</keyword>
<dbReference type="InterPro" id="IPR013264">
    <property type="entry name" value="DNAG_N"/>
</dbReference>
<feature type="compositionally biased region" description="Polar residues" evidence="15">
    <location>
        <begin position="435"/>
        <end position="445"/>
    </location>
</feature>
<evidence type="ECO:0000313" key="18">
    <source>
        <dbReference type="Proteomes" id="UP000662873"/>
    </source>
</evidence>
<dbReference type="InterPro" id="IPR006171">
    <property type="entry name" value="TOPRIM_dom"/>
</dbReference>
<evidence type="ECO:0000256" key="2">
    <source>
        <dbReference type="ARBA" id="ARBA00022515"/>
    </source>
</evidence>
<keyword evidence="8 12" id="KW-0862">Zinc</keyword>
<feature type="region of interest" description="Disordered" evidence="15">
    <location>
        <begin position="422"/>
        <end position="445"/>
    </location>
</feature>
<evidence type="ECO:0000313" key="17">
    <source>
        <dbReference type="EMBL" id="BBO24899.1"/>
    </source>
</evidence>
<dbReference type="GO" id="GO:0008270">
    <property type="term" value="F:zinc ion binding"/>
    <property type="evidence" value="ECO:0007669"/>
    <property type="project" value="UniProtKB-UniRule"/>
</dbReference>
<dbReference type="PROSITE" id="PS50880">
    <property type="entry name" value="TOPRIM"/>
    <property type="match status" value="1"/>
</dbReference>
<comment type="subunit">
    <text evidence="12">Monomer. Interacts with DnaB.</text>
</comment>
<dbReference type="InterPro" id="IPR002694">
    <property type="entry name" value="Znf_CHC2"/>
</dbReference>
<dbReference type="GO" id="GO:0005737">
    <property type="term" value="C:cytoplasm"/>
    <property type="evidence" value="ECO:0007669"/>
    <property type="project" value="TreeGrafter"/>
</dbReference>
<sequence>MADERDEIRHRVNIVDLVGQRVSLKKRGKRWEGLCPFHDDKHPSFTVSEDTGTYRCWACGAWGDIFDWVMKTQNVDFAEALALLAQQAGVELRSRGQKKPPGERETQDRIMAEAVAYFKENLSRHRPALDYCASRGLTQKVLEAWDIGFAPAVDAGLAERLAAKKLGLPLAKDLYVVAQDGTGGYFDRFKGRLMFPIRDERGKWVAFGGRILGDGQPKYINSGDTPLFKKKRVLYGLFQARDALSQGKPAVLVEGYLDVIACHVAGVDSAVASLGTALTEDQAKLLRRFTEEVVILYDGDEAGLKAAESGCAVLAEAGLRVSVCDLPPGQDPDSLVKARGPTGLDEALAAAVEPIVFRVSLVERRVHPDSQEFWPSIYRVLATSDNPSLVERMATILAGKYLPHQSSTQAVSTLLNEVRRLRSGKKPVQRKAASTKPTLPKQPSMSQAEIGVLHAFVEEPLRERAYSSLKRESLWFSAAAQECRAAILDAFPERPPSGPPREWMHAIESDDHRRALTDIAAREETVNERYLDGCVAKLETQAEQRRIDELKSGQEGDERLQAIMEKLASIKTPRE</sequence>
<dbReference type="InterPro" id="IPR037068">
    <property type="entry name" value="DNA_primase_core_N_sf"/>
</dbReference>
<comment type="function">
    <text evidence="12 13">RNA polymerase that catalyzes the synthesis of short RNA molecules used as primers for DNA polymerase during DNA replication.</text>
</comment>
<evidence type="ECO:0000256" key="8">
    <source>
        <dbReference type="ARBA" id="ARBA00022833"/>
    </source>
</evidence>
<keyword evidence="1 12" id="KW-0240">DNA-directed RNA polymerase</keyword>
<dbReference type="SMART" id="SM00493">
    <property type="entry name" value="TOPRIM"/>
    <property type="match status" value="1"/>
</dbReference>
<evidence type="ECO:0000256" key="13">
    <source>
        <dbReference type="PIRNR" id="PIRNR002811"/>
    </source>
</evidence>
<feature type="domain" description="Toprim" evidence="16">
    <location>
        <begin position="248"/>
        <end position="329"/>
    </location>
</feature>
<dbReference type="EC" id="2.7.7.101" evidence="12"/>
<keyword evidence="6 12" id="KW-0479">Metal-binding</keyword>
<dbReference type="Gene3D" id="3.90.980.10">
    <property type="entry name" value="DNA primase, catalytic core, N-terminal domain"/>
    <property type="match status" value="1"/>
</dbReference>
<protein>
    <recommendedName>
        <fullName evidence="12 13">DNA primase</fullName>
        <ecNumber evidence="12">2.7.7.101</ecNumber>
    </recommendedName>
</protein>
<reference evidence="17" key="1">
    <citation type="journal article" name="DNA Res.">
        <title>The physiological potential of anammox bacteria as revealed by their core genome structure.</title>
        <authorList>
            <person name="Okubo T."/>
            <person name="Toyoda A."/>
            <person name="Fukuhara K."/>
            <person name="Uchiyama I."/>
            <person name="Harigaya Y."/>
            <person name="Kuroiwa M."/>
            <person name="Suzuki T."/>
            <person name="Murakami Y."/>
            <person name="Suwa Y."/>
            <person name="Takami H."/>
        </authorList>
    </citation>
    <scope>NUCLEOTIDE SEQUENCE</scope>
    <source>
        <strain evidence="17">317325-2</strain>
    </source>
</reference>
<name>A0A809RBU3_9BACT</name>
<feature type="zinc finger region" description="CHC2-type" evidence="12 14">
    <location>
        <begin position="35"/>
        <end position="59"/>
    </location>
</feature>
<dbReference type="Pfam" id="PF13155">
    <property type="entry name" value="Toprim_2"/>
    <property type="match status" value="1"/>
</dbReference>
<dbReference type="Gene3D" id="3.90.580.10">
    <property type="entry name" value="Zinc finger, CHC2-type domain"/>
    <property type="match status" value="1"/>
</dbReference>
<dbReference type="PANTHER" id="PTHR30313">
    <property type="entry name" value="DNA PRIMASE"/>
    <property type="match status" value="1"/>
</dbReference>
<dbReference type="GO" id="GO:0003677">
    <property type="term" value="F:DNA binding"/>
    <property type="evidence" value="ECO:0007669"/>
    <property type="project" value="UniProtKB-KW"/>
</dbReference>
<dbReference type="Pfam" id="PF01807">
    <property type="entry name" value="Zn_ribbon_DnaG"/>
    <property type="match status" value="1"/>
</dbReference>
<keyword evidence="3 12" id="KW-0808">Transferase</keyword>
<dbReference type="EMBL" id="AP021858">
    <property type="protein sequence ID" value="BBO24899.1"/>
    <property type="molecule type" value="Genomic_DNA"/>
</dbReference>
<dbReference type="PIRSF" id="PIRSF002811">
    <property type="entry name" value="DnaG"/>
    <property type="match status" value="1"/>
</dbReference>
<dbReference type="AlphaFoldDB" id="A0A809RBU3"/>
<keyword evidence="5 12" id="KW-0235">DNA replication</keyword>
<proteinExistence type="inferred from homology"/>
<evidence type="ECO:0000256" key="9">
    <source>
        <dbReference type="ARBA" id="ARBA00022842"/>
    </source>
</evidence>